<gene>
    <name evidence="1" type="ORF">SAMN04487965_0869</name>
</gene>
<dbReference type="RefSeq" id="WP_073271918.1">
    <property type="nucleotide sequence ID" value="NZ_FQVA01000001.1"/>
</dbReference>
<dbReference type="EMBL" id="FQVA01000001">
    <property type="protein sequence ID" value="SHE88736.1"/>
    <property type="molecule type" value="Genomic_DNA"/>
</dbReference>
<proteinExistence type="predicted"/>
<dbReference type="AlphaFoldDB" id="A0A1M4X5N3"/>
<keyword evidence="2" id="KW-1185">Reference proteome</keyword>
<dbReference type="OrthoDB" id="8075468at2"/>
<evidence type="ECO:0008006" key="3">
    <source>
        <dbReference type="Google" id="ProtNLM"/>
    </source>
</evidence>
<name>A0A1M4X5N3_9GAMM</name>
<evidence type="ECO:0000313" key="1">
    <source>
        <dbReference type="EMBL" id="SHE88736.1"/>
    </source>
</evidence>
<dbReference type="InterPro" id="IPR049644">
    <property type="entry name" value="GvpU-like"/>
</dbReference>
<organism evidence="1 2">
    <name type="scientific">Microbulbifer donghaiensis</name>
    <dbReference type="NCBI Taxonomy" id="494016"/>
    <lineage>
        <taxon>Bacteria</taxon>
        <taxon>Pseudomonadati</taxon>
        <taxon>Pseudomonadota</taxon>
        <taxon>Gammaproteobacteria</taxon>
        <taxon>Cellvibrionales</taxon>
        <taxon>Microbulbiferaceae</taxon>
        <taxon>Microbulbifer</taxon>
    </lineage>
</organism>
<reference evidence="2" key="1">
    <citation type="submission" date="2016-11" db="EMBL/GenBank/DDBJ databases">
        <authorList>
            <person name="Varghese N."/>
            <person name="Submissions S."/>
        </authorList>
    </citation>
    <scope>NUCLEOTIDE SEQUENCE [LARGE SCALE GENOMIC DNA]</scope>
    <source>
        <strain evidence="2">CGMCC 1.7063</strain>
    </source>
</reference>
<accession>A0A1M4X5N3</accession>
<dbReference type="NCBIfam" id="NF041667">
    <property type="entry name" value="GvpU"/>
    <property type="match status" value="1"/>
</dbReference>
<dbReference type="Proteomes" id="UP000184170">
    <property type="component" value="Unassembled WGS sequence"/>
</dbReference>
<protein>
    <recommendedName>
        <fullName evidence="3">Gas vesicle protein</fullName>
    </recommendedName>
</protein>
<evidence type="ECO:0000313" key="2">
    <source>
        <dbReference type="Proteomes" id="UP000184170"/>
    </source>
</evidence>
<sequence>MKTENGDITAVARVDDKDWFLEDLVGLVNSGEASFGITLNVGGFLVSGYLIGRKQYFDSFGNEFASMFKSPEDAESVKSSFAAYGDDTFNQSENGEPVPIGFLHLKDARFYSTSGNPLPGNRGVWWRGRLSEISGFSLGVFEQP</sequence>